<organism evidence="3 4">
    <name type="scientific">Stygiolobus azoricus</name>
    <dbReference type="NCBI Taxonomy" id="41675"/>
    <lineage>
        <taxon>Archaea</taxon>
        <taxon>Thermoproteota</taxon>
        <taxon>Thermoprotei</taxon>
        <taxon>Sulfolobales</taxon>
        <taxon>Sulfolobaceae</taxon>
        <taxon>Stygiolobus</taxon>
    </lineage>
</organism>
<keyword evidence="4" id="KW-1185">Reference proteome</keyword>
<dbReference type="EMBL" id="CP045483">
    <property type="protein sequence ID" value="QGR19557.1"/>
    <property type="molecule type" value="Genomic_DNA"/>
</dbReference>
<dbReference type="Proteomes" id="UP000423396">
    <property type="component" value="Chromosome"/>
</dbReference>
<name>A0A650CQ02_9CREN</name>
<dbReference type="InterPro" id="IPR007547">
    <property type="entry name" value="UPF0248"/>
</dbReference>
<accession>A0A650CQ02</accession>
<sequence length="79" mass="9661">MRIRDVINRVLWSEEEKSKFILVIRDRAKGSSEIPFERIERVDNTYIYLKDTEDVIPLHRVIEIRKEGKLYWSRYAHIK</sequence>
<evidence type="ECO:0000313" key="4">
    <source>
        <dbReference type="Proteomes" id="UP000423396"/>
    </source>
</evidence>
<dbReference type="HAMAP" id="MF_01245">
    <property type="entry name" value="UPF0248"/>
    <property type="match status" value="1"/>
</dbReference>
<reference evidence="3 4" key="1">
    <citation type="submission" date="2019-10" db="EMBL/GenBank/DDBJ databases">
        <title>Genome Sequences from Six Type Strain Members of the Archaeal Family Sulfolobaceae: Acidianus ambivalens, Acidianus infernus, Metallosphaera prunae, Stygiolobus azoricus, Sulfolobus metallicus, and Sulfurisphaera ohwakuensis.</title>
        <authorList>
            <person name="Counts J.A."/>
            <person name="Kelly R.M."/>
        </authorList>
    </citation>
    <scope>NUCLEOTIDE SEQUENCE [LARGE SCALE GENOMIC DNA]</scope>
    <source>
        <strain evidence="3 4">FC6</strain>
    </source>
</reference>
<dbReference type="InterPro" id="IPR040459">
    <property type="entry name" value="MJ1316"/>
</dbReference>
<dbReference type="OrthoDB" id="14794at2157"/>
<proteinExistence type="inferred from homology"/>
<protein>
    <recommendedName>
        <fullName evidence="1">UPF0248 protein D1868_05840</fullName>
    </recommendedName>
</protein>
<dbReference type="Pfam" id="PF04457">
    <property type="entry name" value="MJ1316"/>
    <property type="match status" value="1"/>
</dbReference>
<comment type="similarity">
    <text evidence="1">Belongs to the UPF0248 family.</text>
</comment>
<evidence type="ECO:0000259" key="2">
    <source>
        <dbReference type="Pfam" id="PF04457"/>
    </source>
</evidence>
<dbReference type="RefSeq" id="WP_156006446.1">
    <property type="nucleotide sequence ID" value="NZ_CP045483.1"/>
</dbReference>
<dbReference type="GeneID" id="42798572"/>
<dbReference type="KEGG" id="sazo:D1868_05840"/>
<dbReference type="AlphaFoldDB" id="A0A650CQ02"/>
<gene>
    <name evidence="3" type="ORF">D1868_05840</name>
</gene>
<evidence type="ECO:0000313" key="3">
    <source>
        <dbReference type="EMBL" id="QGR19557.1"/>
    </source>
</evidence>
<feature type="domain" description="MJ1316 RNA cyclic group end recognition" evidence="2">
    <location>
        <begin position="1"/>
        <end position="74"/>
    </location>
</feature>
<evidence type="ECO:0000256" key="1">
    <source>
        <dbReference type="HAMAP-Rule" id="MF_01245"/>
    </source>
</evidence>